<reference evidence="2" key="1">
    <citation type="submission" date="2020-10" db="EMBL/GenBank/DDBJ databases">
        <authorList>
            <person name="Castelo-Branco R."/>
            <person name="Eusebio N."/>
            <person name="Adriana R."/>
            <person name="Vieira A."/>
            <person name="Brugerolle De Fraissinette N."/>
            <person name="Rezende De Castro R."/>
            <person name="Schneider M.P."/>
            <person name="Vasconcelos V."/>
            <person name="Leao P.N."/>
        </authorList>
    </citation>
    <scope>NUCLEOTIDE SEQUENCE</scope>
    <source>
        <strain evidence="2">LEGE 11480</strain>
    </source>
</reference>
<evidence type="ECO:0000313" key="3">
    <source>
        <dbReference type="Proteomes" id="UP000625316"/>
    </source>
</evidence>
<feature type="compositionally biased region" description="Pro residues" evidence="1">
    <location>
        <begin position="102"/>
        <end position="124"/>
    </location>
</feature>
<dbReference type="AlphaFoldDB" id="A0A928Z4G6"/>
<keyword evidence="3" id="KW-1185">Reference proteome</keyword>
<comment type="caution">
    <text evidence="2">The sequence shown here is derived from an EMBL/GenBank/DDBJ whole genome shotgun (WGS) entry which is preliminary data.</text>
</comment>
<feature type="region of interest" description="Disordered" evidence="1">
    <location>
        <begin position="34"/>
        <end position="132"/>
    </location>
</feature>
<dbReference type="RefSeq" id="WP_264327412.1">
    <property type="nucleotide sequence ID" value="NZ_JADEXQ010000113.1"/>
</dbReference>
<feature type="compositionally biased region" description="Polar residues" evidence="1">
    <location>
        <begin position="34"/>
        <end position="55"/>
    </location>
</feature>
<organism evidence="2 3">
    <name type="scientific">Romeriopsis navalis LEGE 11480</name>
    <dbReference type="NCBI Taxonomy" id="2777977"/>
    <lineage>
        <taxon>Bacteria</taxon>
        <taxon>Bacillati</taxon>
        <taxon>Cyanobacteriota</taxon>
        <taxon>Cyanophyceae</taxon>
        <taxon>Leptolyngbyales</taxon>
        <taxon>Leptolyngbyaceae</taxon>
        <taxon>Romeriopsis</taxon>
        <taxon>Romeriopsis navalis</taxon>
    </lineage>
</organism>
<evidence type="ECO:0000256" key="1">
    <source>
        <dbReference type="SAM" id="MobiDB-lite"/>
    </source>
</evidence>
<sequence>MKVSGNRVAGGALILLGFLWLLSLFLPKNWTNRTANQVNSNGQTNATSQNFNAPNGTVPLADTNQETVDGTAAQQTQQAPQTINSPDQSASPSPSPTTASPSPTPEPTFEPTPQPTPQPSPSVVPNPINAGW</sequence>
<protein>
    <submittedName>
        <fullName evidence="2">Uncharacterized protein</fullName>
    </submittedName>
</protein>
<proteinExistence type="predicted"/>
<gene>
    <name evidence="2" type="ORF">IQ266_22925</name>
</gene>
<evidence type="ECO:0000313" key="2">
    <source>
        <dbReference type="EMBL" id="MBE9032596.1"/>
    </source>
</evidence>
<name>A0A928Z4G6_9CYAN</name>
<dbReference type="EMBL" id="JADEXQ010000113">
    <property type="protein sequence ID" value="MBE9032596.1"/>
    <property type="molecule type" value="Genomic_DNA"/>
</dbReference>
<dbReference type="Proteomes" id="UP000625316">
    <property type="component" value="Unassembled WGS sequence"/>
</dbReference>
<feature type="compositionally biased region" description="Low complexity" evidence="1">
    <location>
        <begin position="71"/>
        <end position="101"/>
    </location>
</feature>
<accession>A0A928Z4G6</accession>